<proteinExistence type="predicted"/>
<protein>
    <submittedName>
        <fullName evidence="2">Uncharacterized protein</fullName>
    </submittedName>
</protein>
<name>K8E9A1_9CHLO</name>
<feature type="region of interest" description="Disordered" evidence="1">
    <location>
        <begin position="435"/>
        <end position="471"/>
    </location>
</feature>
<feature type="compositionally biased region" description="Basic and acidic residues" evidence="1">
    <location>
        <begin position="435"/>
        <end position="446"/>
    </location>
</feature>
<dbReference type="GeneID" id="19018163"/>
<keyword evidence="3" id="KW-1185">Reference proteome</keyword>
<gene>
    <name evidence="2" type="ORF">Bathy01g04280</name>
</gene>
<dbReference type="AlphaFoldDB" id="K8E9A1"/>
<feature type="region of interest" description="Disordered" evidence="1">
    <location>
        <begin position="17"/>
        <end position="66"/>
    </location>
</feature>
<feature type="compositionally biased region" description="Basic and acidic residues" evidence="1">
    <location>
        <begin position="46"/>
        <end position="56"/>
    </location>
</feature>
<sequence length="508" mass="57575">MFRDFYASKRLTQVSNNNTISVPSLTHRTHATRRENHPPFESPRFNQREKANEGSHLHSPRANTTPPLFLQQQTTATQNNNNNQTSSPSNVPVVVQNVEKAKSASRYGNEVLFSVSQPQYYCHQSTPKESPPCFHSRETVELRRKNEEQRERAANTFLLQQQHQQQRKKNEEYLQALAMRPMSPPEFTNGTGTVLTAEKRVAVAGTQTDENNEENETNARKARQSRRLAGLPPPVTSTGKREDEETIDELDISKLITSAVEKTLESVAKETRRGMEEIAMRTQRDVLRCAADVARMQRDLSEFMGQYGVKRKNSHRNDDDDDDNEDDVVYFGHTSEREIDATKTASKKKQSTMISGGKTPALVSMISDGKTPTNVVIAHIRENASIVELRAAHPLLFNGALSIRNHTASFLRKKISEGYVGYAAERERALAPTLPDKEKEELEMKNNDIFTSRSKPKNKPVPIDDDDSDDENVELRVREEIEAFKRKTKARTARRRGFAVSTKLSIET</sequence>
<dbReference type="KEGG" id="bpg:Bathy01g04280"/>
<feature type="compositionally biased region" description="Polar residues" evidence="1">
    <location>
        <begin position="17"/>
        <end position="26"/>
    </location>
</feature>
<reference evidence="2 3" key="1">
    <citation type="submission" date="2011-10" db="EMBL/GenBank/DDBJ databases">
        <authorList>
            <person name="Genoscope - CEA"/>
        </authorList>
    </citation>
    <scope>NUCLEOTIDE SEQUENCE [LARGE SCALE GENOMIC DNA]</scope>
    <source>
        <strain evidence="2 3">RCC 1105</strain>
    </source>
</reference>
<evidence type="ECO:0000313" key="2">
    <source>
        <dbReference type="EMBL" id="CCO14221.1"/>
    </source>
</evidence>
<evidence type="ECO:0000256" key="1">
    <source>
        <dbReference type="SAM" id="MobiDB-lite"/>
    </source>
</evidence>
<organism evidence="2 3">
    <name type="scientific">Bathycoccus prasinos</name>
    <dbReference type="NCBI Taxonomy" id="41875"/>
    <lineage>
        <taxon>Eukaryota</taxon>
        <taxon>Viridiplantae</taxon>
        <taxon>Chlorophyta</taxon>
        <taxon>Mamiellophyceae</taxon>
        <taxon>Mamiellales</taxon>
        <taxon>Bathycoccaceae</taxon>
        <taxon>Bathycoccus</taxon>
    </lineage>
</organism>
<dbReference type="EMBL" id="FO082278">
    <property type="protein sequence ID" value="CCO14221.1"/>
    <property type="molecule type" value="Genomic_DNA"/>
</dbReference>
<dbReference type="RefSeq" id="XP_007515342.1">
    <property type="nucleotide sequence ID" value="XM_007515280.1"/>
</dbReference>
<feature type="region of interest" description="Disordered" evidence="1">
    <location>
        <begin position="204"/>
        <end position="244"/>
    </location>
</feature>
<dbReference type="Proteomes" id="UP000198341">
    <property type="component" value="Chromosome 1"/>
</dbReference>
<evidence type="ECO:0000313" key="3">
    <source>
        <dbReference type="Proteomes" id="UP000198341"/>
    </source>
</evidence>
<accession>K8E9A1</accession>